<keyword evidence="2" id="KW-1185">Reference proteome</keyword>
<gene>
    <name evidence="1" type="ORF">CS063_14785</name>
</gene>
<sequence>MATIRDIAKLAEVSPSTVSRVLNHDETINVSLETRKRIFEVAENLSYQKTPRHPKVPSDTTTIGLIHWYSELQEINDPYFLSIRMGIEMECKLNNINLLKIYREEDTTWQLGEQKVDGFILLGQFDKNQIEYFKNQSENIVLIHTATPGFDFITIQVDFVLLTRNVLDYLINKGHQHIAYIGGREHIVGSTQLPIDPREEEFINYLSKLNLYKESYVRVGNYDFKDGYELMHSLIKENKTQIPSAVFIASDTLAIGAMRALNELGLSVPDDIAIISCNDIPTSQYTSPPLSTVKIHTEDMGQYGVKFLLEQIKGTLKENFKVIVPHELIIRESC</sequence>
<evidence type="ECO:0000313" key="2">
    <source>
        <dbReference type="Proteomes" id="UP000224460"/>
    </source>
</evidence>
<organism evidence="1 2">
    <name type="scientific">Sporanaerobium hydrogeniformans</name>
    <dbReference type="NCBI Taxonomy" id="3072179"/>
    <lineage>
        <taxon>Bacteria</taxon>
        <taxon>Bacillati</taxon>
        <taxon>Bacillota</taxon>
        <taxon>Clostridia</taxon>
        <taxon>Lachnospirales</taxon>
        <taxon>Lachnospiraceae</taxon>
        <taxon>Sporanaerobium</taxon>
    </lineage>
</organism>
<dbReference type="EMBL" id="PEDL01000022">
    <property type="protein sequence ID" value="PHV69626.1"/>
    <property type="molecule type" value="Genomic_DNA"/>
</dbReference>
<accession>A0AC61DA73</accession>
<dbReference type="Proteomes" id="UP000224460">
    <property type="component" value="Unassembled WGS sequence"/>
</dbReference>
<comment type="caution">
    <text evidence="1">The sequence shown here is derived from an EMBL/GenBank/DDBJ whole genome shotgun (WGS) entry which is preliminary data.</text>
</comment>
<evidence type="ECO:0000313" key="1">
    <source>
        <dbReference type="EMBL" id="PHV69626.1"/>
    </source>
</evidence>
<reference evidence="1" key="1">
    <citation type="submission" date="2017-10" db="EMBL/GenBank/DDBJ databases">
        <title>Genome sequence of cellulolytic Lachnospiraceae bacterium XHS1971 isolated from hotspring sediment.</title>
        <authorList>
            <person name="Vasudevan G."/>
            <person name="Joshi A.J."/>
            <person name="Hivarkar S."/>
            <person name="Lanjekar V.B."/>
            <person name="Dhakephalkar P.K."/>
            <person name="Dagar S."/>
        </authorList>
    </citation>
    <scope>NUCLEOTIDE SEQUENCE</scope>
    <source>
        <strain evidence="1">XHS1971</strain>
    </source>
</reference>
<protein>
    <submittedName>
        <fullName evidence="1">LacI family transcriptional regulator</fullName>
    </submittedName>
</protein>
<proteinExistence type="predicted"/>
<name>A0AC61DA73_9FIRM</name>